<dbReference type="Gene3D" id="2.130.10.10">
    <property type="entry name" value="YVTN repeat-like/Quinoprotein amine dehydrogenase"/>
    <property type="match status" value="2"/>
</dbReference>
<dbReference type="PANTHER" id="PTHR18763">
    <property type="entry name" value="WD-REPEAT PROTEIN 18"/>
    <property type="match status" value="1"/>
</dbReference>
<organism evidence="4 5">
    <name type="scientific">Eptatretus burgeri</name>
    <name type="common">Inshore hagfish</name>
    <dbReference type="NCBI Taxonomy" id="7764"/>
    <lineage>
        <taxon>Eukaryota</taxon>
        <taxon>Metazoa</taxon>
        <taxon>Chordata</taxon>
        <taxon>Craniata</taxon>
        <taxon>Vertebrata</taxon>
        <taxon>Cyclostomata</taxon>
        <taxon>Myxini</taxon>
        <taxon>Myxiniformes</taxon>
        <taxon>Myxinidae</taxon>
        <taxon>Eptatretinae</taxon>
        <taxon>Eptatretus</taxon>
    </lineage>
</organism>
<dbReference type="Pfam" id="PF00400">
    <property type="entry name" value="WD40"/>
    <property type="match status" value="3"/>
</dbReference>
<dbReference type="InterPro" id="IPR020472">
    <property type="entry name" value="WD40_PAC1"/>
</dbReference>
<proteinExistence type="predicted"/>
<evidence type="ECO:0000313" key="4">
    <source>
        <dbReference type="Ensembl" id="ENSEBUP00000022131.1"/>
    </source>
</evidence>
<evidence type="ECO:0000256" key="3">
    <source>
        <dbReference type="PROSITE-ProRule" id="PRU00221"/>
    </source>
</evidence>
<evidence type="ECO:0000256" key="2">
    <source>
        <dbReference type="ARBA" id="ARBA00022737"/>
    </source>
</evidence>
<dbReference type="GO" id="GO:0005656">
    <property type="term" value="C:nuclear pre-replicative complex"/>
    <property type="evidence" value="ECO:0007669"/>
    <property type="project" value="TreeGrafter"/>
</dbReference>
<sequence>PWRLVLPLVFSPPPPPALSGLCPYPTIPYYTHLSSNTYLVTFLKSSFPAHRSQLFLHSFPPVFAIIFCNPPALLFHLIFKTTSGGLLEVLCRHYQNILCLSFADDGGHFVSGGQDNLAIVWSLAGVLRNGEPKHVWNQHTLPVTDVCCGVGGVKARVATASLDQTAKLWELGSGLLLFSVVLGMPVTAVALDPAEYWLFCGTSTGTISVVPLHTAKREQIVQIDAEEKNCLQIHKAEVTCMAVTMDGGTLVSGSADGTVCLWDIDSGQCIHTIPHKGPVNALLLVSRLQGVLVNAEARPSLPLPRFSRQPRTAEAGGGTDFFIAPEEQPPPGYLDHLKNWTTVVHDAIRKVIMEDVLALS</sequence>
<dbReference type="InterPro" id="IPR019775">
    <property type="entry name" value="WD40_repeat_CS"/>
</dbReference>
<dbReference type="InterPro" id="IPR015943">
    <property type="entry name" value="WD40/YVTN_repeat-like_dom_sf"/>
</dbReference>
<evidence type="ECO:0000256" key="1">
    <source>
        <dbReference type="ARBA" id="ARBA00022574"/>
    </source>
</evidence>
<dbReference type="InterPro" id="IPR036322">
    <property type="entry name" value="WD40_repeat_dom_sf"/>
</dbReference>
<dbReference type="GO" id="GO:0120330">
    <property type="term" value="C:rixosome complex"/>
    <property type="evidence" value="ECO:0007669"/>
    <property type="project" value="TreeGrafter"/>
</dbReference>
<protein>
    <submittedName>
        <fullName evidence="4">WD repeat domain 18</fullName>
    </submittedName>
</protein>
<dbReference type="PRINTS" id="PR00320">
    <property type="entry name" value="GPROTEINBRPT"/>
</dbReference>
<feature type="repeat" description="WD" evidence="3">
    <location>
        <begin position="90"/>
        <end position="123"/>
    </location>
</feature>
<keyword evidence="2" id="KW-0677">Repeat</keyword>
<feature type="repeat" description="WD" evidence="3">
    <location>
        <begin position="231"/>
        <end position="272"/>
    </location>
</feature>
<dbReference type="GeneTree" id="ENSGT00390000000289"/>
<reference evidence="4" key="2">
    <citation type="submission" date="2025-09" db="UniProtKB">
        <authorList>
            <consortium name="Ensembl"/>
        </authorList>
    </citation>
    <scope>IDENTIFICATION</scope>
</reference>
<dbReference type="PANTHER" id="PTHR18763:SF0">
    <property type="entry name" value="WD REPEAT-CONTAINING PROTEIN 18"/>
    <property type="match status" value="1"/>
</dbReference>
<dbReference type="PROSITE" id="PS50294">
    <property type="entry name" value="WD_REPEATS_REGION"/>
    <property type="match status" value="2"/>
</dbReference>
<name>A0A8C4QXP5_EPTBU</name>
<dbReference type="GO" id="GO:0006261">
    <property type="term" value="P:DNA-templated DNA replication"/>
    <property type="evidence" value="ECO:0007669"/>
    <property type="project" value="TreeGrafter"/>
</dbReference>
<dbReference type="Ensembl" id="ENSEBUT00000022707.1">
    <property type="protein sequence ID" value="ENSEBUP00000022131.1"/>
    <property type="gene ID" value="ENSEBUG00000013636.1"/>
</dbReference>
<dbReference type="InterPro" id="IPR001680">
    <property type="entry name" value="WD40_rpt"/>
</dbReference>
<keyword evidence="1 3" id="KW-0853">WD repeat</keyword>
<dbReference type="SUPFAM" id="SSF50978">
    <property type="entry name" value="WD40 repeat-like"/>
    <property type="match status" value="1"/>
</dbReference>
<dbReference type="AlphaFoldDB" id="A0A8C4QXP5"/>
<dbReference type="InterPro" id="IPR045227">
    <property type="entry name" value="WDR18/Ipi3/RID3"/>
</dbReference>
<dbReference type="PROSITE" id="PS00678">
    <property type="entry name" value="WD_REPEATS_1"/>
    <property type="match status" value="1"/>
</dbReference>
<accession>A0A8C4QXP5</accession>
<dbReference type="GO" id="GO:0006364">
    <property type="term" value="P:rRNA processing"/>
    <property type="evidence" value="ECO:0007669"/>
    <property type="project" value="TreeGrafter"/>
</dbReference>
<evidence type="ECO:0000313" key="5">
    <source>
        <dbReference type="Proteomes" id="UP000694388"/>
    </source>
</evidence>
<dbReference type="Proteomes" id="UP000694388">
    <property type="component" value="Unplaced"/>
</dbReference>
<reference evidence="4" key="1">
    <citation type="submission" date="2025-08" db="UniProtKB">
        <authorList>
            <consortium name="Ensembl"/>
        </authorList>
    </citation>
    <scope>IDENTIFICATION</scope>
</reference>
<dbReference type="SMART" id="SM00320">
    <property type="entry name" value="WD40"/>
    <property type="match status" value="4"/>
</dbReference>
<dbReference type="PROSITE" id="PS50082">
    <property type="entry name" value="WD_REPEATS_2"/>
    <property type="match status" value="2"/>
</dbReference>
<keyword evidence="5" id="KW-1185">Reference proteome</keyword>